<dbReference type="OrthoDB" id="9815896at2"/>
<dbReference type="InterPro" id="IPR027417">
    <property type="entry name" value="P-loop_NTPase"/>
</dbReference>
<keyword evidence="7" id="KW-0547">Nucleotide-binding</keyword>
<keyword evidence="8 11" id="KW-0067">ATP-binding</keyword>
<dbReference type="GO" id="GO:0002949">
    <property type="term" value="P:tRNA threonylcarbamoyladenosine modification"/>
    <property type="evidence" value="ECO:0007669"/>
    <property type="project" value="InterPro"/>
</dbReference>
<sequence length="141" mass="16049">MDTEASIISKSPEETINFAKELVRPCQGGEVFALIGELGSGKTQLVKGAALALGFKGEVTSPTFSLVHCYKGEKFDIFHIDLYRVENVPSILSHYLEEILYAEAICFVEWPQKIEKLLPSWTQYWEITIIAQNERKIKRIR</sequence>
<evidence type="ECO:0000313" key="14">
    <source>
        <dbReference type="Proteomes" id="UP000315925"/>
    </source>
</evidence>
<evidence type="ECO:0000256" key="10">
    <source>
        <dbReference type="ARBA" id="ARBA00032441"/>
    </source>
</evidence>
<reference evidence="12" key="2">
    <citation type="journal article" date="2019" name="BMC Genomics">
        <title>Complete genome sequence analysis of the thermoacidophilic verrucomicrobial methanotroph 'Candidatus Methylacidiphilum kamchatkense' strain Kam1 and comparison with its closest relatives.</title>
        <authorList>
            <person name="Kruse T."/>
            <person name="Ratnadevi C.M."/>
            <person name="Erikstad H.A."/>
            <person name="Birkeland N.K."/>
        </authorList>
    </citation>
    <scope>NUCLEOTIDE SEQUENCE</scope>
    <source>
        <strain evidence="12">Kam1</strain>
    </source>
</reference>
<evidence type="ECO:0000256" key="8">
    <source>
        <dbReference type="ARBA" id="ARBA00022840"/>
    </source>
</evidence>
<dbReference type="STRING" id="1202785.A946_06990"/>
<keyword evidence="13" id="KW-1185">Reference proteome</keyword>
<evidence type="ECO:0000256" key="4">
    <source>
        <dbReference type="ARBA" id="ARBA00022490"/>
    </source>
</evidence>
<accession>A0A0C1UQF1</accession>
<reference evidence="11 13" key="1">
    <citation type="submission" date="2014-08" db="EMBL/GenBank/DDBJ databases">
        <title>Methylacidiphilum kamchatkense strain Kam1 draft genome sequence.</title>
        <authorList>
            <person name="Birkeland N.-K."/>
            <person name="Erikstad H.A."/>
        </authorList>
    </citation>
    <scope>NUCLEOTIDE SEQUENCE [LARGE SCALE GENOMIC DNA]</scope>
    <source>
        <strain evidence="11 13">Kam1</strain>
    </source>
</reference>
<dbReference type="Gene3D" id="3.40.50.300">
    <property type="entry name" value="P-loop containing nucleotide triphosphate hydrolases"/>
    <property type="match status" value="1"/>
</dbReference>
<comment type="similarity">
    <text evidence="2">Belongs to the TsaE family.</text>
</comment>
<protein>
    <recommendedName>
        <fullName evidence="3">tRNA threonylcarbamoyladenosine biosynthesis protein TsaE</fullName>
    </recommendedName>
    <alternativeName>
        <fullName evidence="10">t(6)A37 threonylcarbamoyladenosine biosynthesis protein TsaE</fullName>
    </alternativeName>
</protein>
<dbReference type="KEGG" id="mkc:kam1_73"/>
<dbReference type="GO" id="GO:0005524">
    <property type="term" value="F:ATP binding"/>
    <property type="evidence" value="ECO:0007669"/>
    <property type="project" value="UniProtKB-KW"/>
</dbReference>
<dbReference type="EMBL" id="CP037899">
    <property type="protein sequence ID" value="QDQ41332.1"/>
    <property type="molecule type" value="Genomic_DNA"/>
</dbReference>
<dbReference type="Proteomes" id="UP000031594">
    <property type="component" value="Unassembled WGS sequence"/>
</dbReference>
<evidence type="ECO:0000256" key="6">
    <source>
        <dbReference type="ARBA" id="ARBA00022723"/>
    </source>
</evidence>
<name>A0A0C1UQF1_9BACT</name>
<keyword evidence="4" id="KW-0963">Cytoplasm</keyword>
<dbReference type="GO" id="GO:0046872">
    <property type="term" value="F:metal ion binding"/>
    <property type="evidence" value="ECO:0007669"/>
    <property type="project" value="UniProtKB-KW"/>
</dbReference>
<comment type="subcellular location">
    <subcellularLocation>
        <location evidence="1">Cytoplasm</location>
    </subcellularLocation>
</comment>
<reference evidence="14" key="3">
    <citation type="submission" date="2019-03" db="EMBL/GenBank/DDBJ databases">
        <title>Complete genome of Methylacidiphilum kamchatkense Kam1.</title>
        <authorList>
            <person name="Kruse T."/>
            <person name="Murarilal Ratnadevi C."/>
            <person name="Erikstad H.-A."/>
            <person name="Birkeland N.-K."/>
        </authorList>
    </citation>
    <scope>NUCLEOTIDE SEQUENCE [LARGE SCALE GENOMIC DNA]</scope>
    <source>
        <strain evidence="14">kam1</strain>
    </source>
</reference>
<evidence type="ECO:0000313" key="12">
    <source>
        <dbReference type="EMBL" id="QDQ41332.1"/>
    </source>
</evidence>
<keyword evidence="9" id="KW-0460">Magnesium</keyword>
<evidence type="ECO:0000256" key="1">
    <source>
        <dbReference type="ARBA" id="ARBA00004496"/>
    </source>
</evidence>
<evidence type="ECO:0000256" key="5">
    <source>
        <dbReference type="ARBA" id="ARBA00022694"/>
    </source>
</evidence>
<proteinExistence type="inferred from homology"/>
<evidence type="ECO:0000256" key="2">
    <source>
        <dbReference type="ARBA" id="ARBA00007599"/>
    </source>
</evidence>
<dbReference type="AlphaFoldDB" id="A0A0C1UQF1"/>
<evidence type="ECO:0000313" key="13">
    <source>
        <dbReference type="Proteomes" id="UP000031594"/>
    </source>
</evidence>
<evidence type="ECO:0000256" key="3">
    <source>
        <dbReference type="ARBA" id="ARBA00019010"/>
    </source>
</evidence>
<keyword evidence="5" id="KW-0819">tRNA processing</keyword>
<dbReference type="NCBIfam" id="TIGR00150">
    <property type="entry name" value="T6A_YjeE"/>
    <property type="match status" value="1"/>
</dbReference>
<dbReference type="EMBL" id="JQNX01000004">
    <property type="protein sequence ID" value="KIE58604.1"/>
    <property type="molecule type" value="Genomic_DNA"/>
</dbReference>
<evidence type="ECO:0000313" key="11">
    <source>
        <dbReference type="EMBL" id="KIE58604.1"/>
    </source>
</evidence>
<dbReference type="GO" id="GO:0005737">
    <property type="term" value="C:cytoplasm"/>
    <property type="evidence" value="ECO:0007669"/>
    <property type="project" value="UniProtKB-SubCell"/>
</dbReference>
<dbReference type="RefSeq" id="WP_039721555.1">
    <property type="nucleotide sequence ID" value="NZ_CP037899.1"/>
</dbReference>
<gene>
    <name evidence="11" type="ORF">A946_06990</name>
    <name evidence="12" type="ORF">kam1_73</name>
</gene>
<organism evidence="12 14">
    <name type="scientific">Methylacidiphilum kamchatkense Kam1</name>
    <dbReference type="NCBI Taxonomy" id="1202785"/>
    <lineage>
        <taxon>Bacteria</taxon>
        <taxon>Pseudomonadati</taxon>
        <taxon>Verrucomicrobiota</taxon>
        <taxon>Methylacidiphilae</taxon>
        <taxon>Methylacidiphilales</taxon>
        <taxon>Methylacidiphilaceae</taxon>
        <taxon>Methylacidiphilum (ex Ratnadevi et al. 2023)</taxon>
    </lineage>
</organism>
<dbReference type="SUPFAM" id="SSF52540">
    <property type="entry name" value="P-loop containing nucleoside triphosphate hydrolases"/>
    <property type="match status" value="1"/>
</dbReference>
<dbReference type="Proteomes" id="UP000315925">
    <property type="component" value="Chromosome"/>
</dbReference>
<evidence type="ECO:0000256" key="7">
    <source>
        <dbReference type="ARBA" id="ARBA00022741"/>
    </source>
</evidence>
<keyword evidence="6" id="KW-0479">Metal-binding</keyword>
<evidence type="ECO:0000256" key="9">
    <source>
        <dbReference type="ARBA" id="ARBA00022842"/>
    </source>
</evidence>
<dbReference type="Pfam" id="PF02367">
    <property type="entry name" value="TsaE"/>
    <property type="match status" value="1"/>
</dbReference>
<dbReference type="PANTHER" id="PTHR33540">
    <property type="entry name" value="TRNA THREONYLCARBAMOYLADENOSINE BIOSYNTHESIS PROTEIN TSAE"/>
    <property type="match status" value="1"/>
</dbReference>
<dbReference type="PANTHER" id="PTHR33540:SF2">
    <property type="entry name" value="TRNA THREONYLCARBAMOYLADENOSINE BIOSYNTHESIS PROTEIN TSAE"/>
    <property type="match status" value="1"/>
</dbReference>
<dbReference type="InterPro" id="IPR003442">
    <property type="entry name" value="T6A_TsaE"/>
</dbReference>